<evidence type="ECO:0000313" key="2">
    <source>
        <dbReference type="Proteomes" id="UP001153332"/>
    </source>
</evidence>
<sequence length="139" mass="14844">MPPTEAGAMEAALAQEFNEDRQVLFEAMNGQDGDANAPRHGPNIVVDDDVTGLGRQPRAPAGRVKITVTGRRNGGNIGYGTFRRSITGGAVSQLIVDGGPGAASFVHYKKRRREPYDDLVLCLAGIAIGMILYQLTHPN</sequence>
<protein>
    <submittedName>
        <fullName evidence="1">Uncharacterized protein</fullName>
    </submittedName>
</protein>
<dbReference type="EMBL" id="JAPUUL010000337">
    <property type="protein sequence ID" value="KAJ8131206.1"/>
    <property type="molecule type" value="Genomic_DNA"/>
</dbReference>
<keyword evidence="2" id="KW-1185">Reference proteome</keyword>
<proteinExistence type="predicted"/>
<dbReference type="Proteomes" id="UP001153332">
    <property type="component" value="Unassembled WGS sequence"/>
</dbReference>
<name>A0ACC2JUX0_9PEZI</name>
<comment type="caution">
    <text evidence="1">The sequence shown here is derived from an EMBL/GenBank/DDBJ whole genome shotgun (WGS) entry which is preliminary data.</text>
</comment>
<reference evidence="1" key="1">
    <citation type="submission" date="2022-12" db="EMBL/GenBank/DDBJ databases">
        <title>Genome Sequence of Lasiodiplodia mahajangana.</title>
        <authorList>
            <person name="Buettner E."/>
        </authorList>
    </citation>
    <scope>NUCLEOTIDE SEQUENCE</scope>
    <source>
        <strain evidence="1">VT137</strain>
    </source>
</reference>
<gene>
    <name evidence="1" type="ORF">O1611_g2424</name>
</gene>
<organism evidence="1 2">
    <name type="scientific">Lasiodiplodia mahajangana</name>
    <dbReference type="NCBI Taxonomy" id="1108764"/>
    <lineage>
        <taxon>Eukaryota</taxon>
        <taxon>Fungi</taxon>
        <taxon>Dikarya</taxon>
        <taxon>Ascomycota</taxon>
        <taxon>Pezizomycotina</taxon>
        <taxon>Dothideomycetes</taxon>
        <taxon>Dothideomycetes incertae sedis</taxon>
        <taxon>Botryosphaeriales</taxon>
        <taxon>Botryosphaeriaceae</taxon>
        <taxon>Lasiodiplodia</taxon>
    </lineage>
</organism>
<evidence type="ECO:0000313" key="1">
    <source>
        <dbReference type="EMBL" id="KAJ8131206.1"/>
    </source>
</evidence>
<accession>A0ACC2JUX0</accession>